<proteinExistence type="predicted"/>
<protein>
    <submittedName>
        <fullName evidence="1">Uncharacterized protein</fullName>
    </submittedName>
</protein>
<name>A0A420CMN2_9FLAO</name>
<dbReference type="Proteomes" id="UP000285906">
    <property type="component" value="Unassembled WGS sequence"/>
</dbReference>
<evidence type="ECO:0000313" key="1">
    <source>
        <dbReference type="EMBL" id="RKE79655.1"/>
    </source>
</evidence>
<comment type="caution">
    <text evidence="1">The sequence shown here is derived from an EMBL/GenBank/DDBJ whole genome shotgun (WGS) entry which is preliminary data.</text>
</comment>
<accession>A0A420CMN2</accession>
<dbReference type="EMBL" id="RAQH01000011">
    <property type="protein sequence ID" value="RKE79655.1"/>
    <property type="molecule type" value="Genomic_DNA"/>
</dbReference>
<gene>
    <name evidence="1" type="ORF">BXY58_3314</name>
</gene>
<reference evidence="1 2" key="1">
    <citation type="submission" date="2018-09" db="EMBL/GenBank/DDBJ databases">
        <title>Genomic Encyclopedia of Archaeal and Bacterial Type Strains, Phase II (KMG-II): from individual species to whole genera.</title>
        <authorList>
            <person name="Goeker M."/>
        </authorList>
    </citation>
    <scope>NUCLEOTIDE SEQUENCE [LARGE SCALE GENOMIC DNA]</scope>
    <source>
        <strain evidence="1 2">DSM 27620</strain>
    </source>
</reference>
<evidence type="ECO:0000313" key="2">
    <source>
        <dbReference type="Proteomes" id="UP000285906"/>
    </source>
</evidence>
<sequence length="2806" mass="316779">MEFLKSFSYNVLETSATNFISRSFVIDESIYIVSINYRGFDDDYYNGFNQAIGLIWQKVSNDGALIWTQCISLSDSGYPPTVGYDPVIYFDMSSDGLLRLIFCLEGSSYLTRNAYFLKIDPLTGINLVSKLISFPNGGIVTGIVGIDGDRVCFLSGISIILFDKDCNNVILRKSYNTTNLEGGKLKYFNSKLYLLTSYTLYPKLIPVILEINKTNLSISNRYFVNLENNLNFNIQSIGDIYIDNQNKIILVGGLDNGNGFLLKSFGFNDTTIQALEIKVVTEGSTKFGTIINYFEIGNFIYIVGSGVHKLTKNFELIWSKGINLFITDGRSITKFGNNILVASSSAHSFSLGLLDNEFYSCRSAPTVLPFATENRSLSRSPFTLSISPANFTNTINIIDFSTRNRELWKYSLDICFSELNLSSSTIEVPNLLINKNYEDTPTIGELLITNTSIVPATLYKNFELIYPYVNGMNFKLAETKTIPPRSTIGFKVIFSGTPYQAGNFDFVIRVSGVKNETIKLNFSVYTEIPRGIIINNNSLLEKFFEIGQVVQSINYGNIKIKNNSPSNTLTIPVNTIFFTEVDDNGFVFKTNSRYDIEPLQEIPVYLFLSARKNNNNLVIKKGDFEFIINNIIDPVIDNIYNYKIKVHVKDEVPKASISKVNLDKVYYIKDLPLPFQTNGYGSIEVVNNNVYSDFVIPIAPKEIWYEPGNKFRFRTSNSGVITIPKGGGKGVIPVSITIEASDLKPSLVGDFGEVLNIENSLGVKNPQQHGIQVHVKLEDYNARIVGSDLPVLNFYSGKHYVFNNYSYGSFTIQNDTKTRSIEIGEGYVLFSAAGFTFSVFNNGLGKIVIGPEQSRTINIVLNADITPTFLQSYSCLIDINNVSNLGHVIRFNVIEEPLDVRITRVELYPDSLTFTQGEVIFPETASTVGVIYVRNYTETRGVVIEDGMSLIPDNPGDPYNGVSFSTRGRVSIEPSPAGSAVKEYAVYIKGYSTGGALNIGNGFNFEIDMLPVASNPDHYSISFNVAADILELEVVNAIFSFPELKKGVSVSQQTEVGHIWIENKSKATPTSIGANTKIHSADNILGLRLAINTVTPIAAGETKKIDIYLNPSVVTPTGFGRQEVPIRIEGVKNIYPYMIHFDVLNNGVPIDTDEGYSLQSPNFTLQAVGSSGSDSPKSIQLRWLFSGDLGRLHIPKGDYFDENQMITDGDHYNKHQDYVKLYRVPYTSEVVSKCRLNLLETPFIADDDNQRWLYRISGSMSSDTGSSSKVEIDKRVMYVYFRNKTRYNEVRARFDPRTETQNFIDSYGENIIEIECKEELFFKVTPVVGSKQRGTLSLEVLSVEENKLVISKYLSFRRKMTQVELNSTNILSENGRSIRYKAVNFKVYSFDFEFYSDFIASASAWQAWEYYSDFALTTVTTDKYLDRMLDNIHGKWLRYNDGEYVNKLNYFDKWRKPSGDDNPFDLPIVSLVENYLRLSQDGINVRAEEYIDINFAVEETEDDDGGGDDEPGEEEGTLVSYLDLLNASSLDYHLARLLGLGAMDIDPASGAEYIYLTEYRTFRDPNNVKEAKDCQLISMSLPTSTNTERLPLPIEIYELYKGVPRSQNEDIPILYDEEGYSLDGKSRFISIINKPVPSAEVNPSFFPNEVYWNASLYTLPVYAGLEHKIVARGGIIPRSWKKPELSHSDQYYNVNSRLEQGSFETAAIMLPENFGDPLYVHRHTESGTYIYSTYGINIFSRAASSQSSLSIVTDIKPANNLLPPSDIKAWLIQPEEPLMFTSAFEQNTYQDILGEDKTLIRLNFGYDSKQDMVVHSIPFDAGIKDETYESDPAYFPDVYDVFASNIEVYFRKDTPRKITASLFNILPDYDRLCSVFQTRNYDFSNGDKGKSELPDGTGYEHFTGSVFVVNHKSYVIKSVRQGLGYTGLEFTVYKEEVSNTILSGGSISVQFNSLTLPETSGNDLFVVMENMQSVDVWGKATNPNSHRVPLIFPGIHREVITSVSEKGQEQRYLEKSRGYWDTANITQVWNGRVFEGVYRITFDNLKLEQKVLGDATGFMDITNGMVRLFRTDSFTGEDERPKKTRDNFKVIKAENFGFLNRNPFTLYIYDELYASDGVFPVKDGGEIKVNYYPSYNLYLYSDASNDLVASSVLPTGDQHLKYSVFGLRTVASSPVPNSAPYRSKFSSPSLMLGQKIIVPGIPELPEGSLYATRPDFYGRSTYSFTTKFSQRPFGVQFCRADNNALLNALYQPDTLKEIYENLSVYGGNNEEYLTNRWKNFFDFEYYRIPNNPNDPLEDHEQYKEYPEIVRPGESRYRLPLPDKEEFFKGINTFIKDYIGNAGSEYLIDESDFGLVKLNHIVLPPIAGLNTETKYLIDFIQEVFDQVFVPLTEVPVLYQHIKRYHHKIAPYVQPLDKKQNIRDGSGYLLKAPSDPNLDQEFDMAPMMTILNESDNLVLFTDFTLNGTTDNVYFYASREVGSQMTVSDLSPVLGPVKLVGTNAPEAPKILSGLPVLENRLLDITAKIQIDVHAYPSFAGIKRLNLYRSVSRLDAESVLSMTLVKQVDVSEFEMTDGTVWTLYDELFDFEQIPYGDTLYYRVTADKQVEYAEYKNGENTVVIDYVSSQSSKLLALMLVETQNPVSPILKGTGTRPDNDADSVSNVVFEWDVTCYRGIYHLYSMSGQGNWKEIARLVTNQTQDKVQLQVYNPEAEENLWENKAVLDIIDSKITLATDLLGADYTEYPLFDSANNRKYYHFKVLAENTSSMFSKEENILTLFTDDIWNTLTGISSDGETNGMIIGKTFIIK</sequence>
<organism evidence="1 2">
    <name type="scientific">Epilithonimonas arachidiradicis</name>
    <dbReference type="NCBI Taxonomy" id="1617282"/>
    <lineage>
        <taxon>Bacteria</taxon>
        <taxon>Pseudomonadati</taxon>
        <taxon>Bacteroidota</taxon>
        <taxon>Flavobacteriia</taxon>
        <taxon>Flavobacteriales</taxon>
        <taxon>Weeksellaceae</taxon>
        <taxon>Chryseobacterium group</taxon>
        <taxon>Epilithonimonas</taxon>
    </lineage>
</organism>